<dbReference type="Gene3D" id="2.40.160.60">
    <property type="entry name" value="Outer membrane protein transport protein (OMPP1/FadL/TodX)"/>
    <property type="match status" value="1"/>
</dbReference>
<evidence type="ECO:0000313" key="2">
    <source>
        <dbReference type="EMBL" id="QJD95683.1"/>
    </source>
</evidence>
<dbReference type="KEGG" id="mrob:HH214_07270"/>
<keyword evidence="1" id="KW-0732">Signal</keyword>
<feature type="chain" id="PRO_5029887835" description="Aromatic hydrocarbon degradation protein" evidence="1">
    <location>
        <begin position="23"/>
        <end position="439"/>
    </location>
</feature>
<accession>A0A7L5E4D2</accession>
<dbReference type="AlphaFoldDB" id="A0A7L5E4D2"/>
<evidence type="ECO:0000256" key="1">
    <source>
        <dbReference type="SAM" id="SignalP"/>
    </source>
</evidence>
<organism evidence="2 3">
    <name type="scientific">Mucilaginibacter robiniae</name>
    <dbReference type="NCBI Taxonomy" id="2728022"/>
    <lineage>
        <taxon>Bacteria</taxon>
        <taxon>Pseudomonadati</taxon>
        <taxon>Bacteroidota</taxon>
        <taxon>Sphingobacteriia</taxon>
        <taxon>Sphingobacteriales</taxon>
        <taxon>Sphingobacteriaceae</taxon>
        <taxon>Mucilaginibacter</taxon>
    </lineage>
</organism>
<evidence type="ECO:0000313" key="3">
    <source>
        <dbReference type="Proteomes" id="UP000503278"/>
    </source>
</evidence>
<sequence>MIKYIRSGLTFLFTVITLGAWAQSTATTSSPYSQFGIGSFIDPVLPQNKAMGGIGTATNRIGQYNTINPLNPASYGAINLTTIDIGISSSILLLKQSGSSTQTNNNTRLSHVAFAVPVTKKSALSFGLLPYTELGYNYKQSISNFGTSSSADTNTVNYIYSGDGSLSKAYAGYGFGIGKHILLGGNVSYIFGNMRQYRSTEIPDLYGTLNSRIERSNAVGGLNYDYGVQLNFDVAEASHLIFGYSGSASTQLNSKITSIVSQYTVSSAGNENIAADTISNQVLNNGKIKLPLMNHFGLSYQKDNKFLIGADYSIGNWNTLTIGGVNQGLQKSQSYALGGSFTPNALALHNYFALVDYRLGVRYDKTYINVNSTDIKQYALTFGMGFPLPRNNTAFYKINFTAELAQRGTLQNSLIKENYINLHLSFTLNDLWFRRYQFD</sequence>
<dbReference type="EMBL" id="CP051682">
    <property type="protein sequence ID" value="QJD95683.1"/>
    <property type="molecule type" value="Genomic_DNA"/>
</dbReference>
<keyword evidence="3" id="KW-1185">Reference proteome</keyword>
<protein>
    <recommendedName>
        <fullName evidence="4">Aromatic hydrocarbon degradation protein</fullName>
    </recommendedName>
</protein>
<gene>
    <name evidence="2" type="ORF">HH214_07270</name>
</gene>
<dbReference type="Proteomes" id="UP000503278">
    <property type="component" value="Chromosome"/>
</dbReference>
<proteinExistence type="predicted"/>
<dbReference type="RefSeq" id="WP_169606691.1">
    <property type="nucleotide sequence ID" value="NZ_CP051682.1"/>
</dbReference>
<name>A0A7L5E4D2_9SPHI</name>
<feature type="signal peptide" evidence="1">
    <location>
        <begin position="1"/>
        <end position="22"/>
    </location>
</feature>
<reference evidence="2 3" key="1">
    <citation type="submission" date="2020-04" db="EMBL/GenBank/DDBJ databases">
        <title>Genome sequencing of novel species.</title>
        <authorList>
            <person name="Heo J."/>
            <person name="Kim S.-J."/>
            <person name="Kim J.-S."/>
            <person name="Hong S.-B."/>
            <person name="Kwon S.-W."/>
        </authorList>
    </citation>
    <scope>NUCLEOTIDE SEQUENCE [LARGE SCALE GENOMIC DNA]</scope>
    <source>
        <strain evidence="2 3">F39-2</strain>
    </source>
</reference>
<dbReference type="SUPFAM" id="SSF56935">
    <property type="entry name" value="Porins"/>
    <property type="match status" value="1"/>
</dbReference>
<evidence type="ECO:0008006" key="4">
    <source>
        <dbReference type="Google" id="ProtNLM"/>
    </source>
</evidence>